<reference evidence="2 3" key="1">
    <citation type="submission" date="2016-10" db="EMBL/GenBank/DDBJ databases">
        <authorList>
            <person name="Cai Z."/>
        </authorList>
    </citation>
    <scope>NUCLEOTIDE SEQUENCE [LARGE SCALE GENOMIC DNA]</scope>
</reference>
<dbReference type="InterPro" id="IPR050365">
    <property type="entry name" value="TIM50"/>
</dbReference>
<dbReference type="Pfam" id="PF03031">
    <property type="entry name" value="NIF"/>
    <property type="match status" value="1"/>
</dbReference>
<keyword evidence="3" id="KW-1185">Reference proteome</keyword>
<dbReference type="InterPro" id="IPR004274">
    <property type="entry name" value="FCP1_dom"/>
</dbReference>
<evidence type="ECO:0000259" key="1">
    <source>
        <dbReference type="PROSITE" id="PS50969"/>
    </source>
</evidence>
<evidence type="ECO:0000313" key="2">
    <source>
        <dbReference type="EMBL" id="SZX62075.1"/>
    </source>
</evidence>
<feature type="domain" description="FCP1 homology" evidence="1">
    <location>
        <begin position="135"/>
        <end position="293"/>
    </location>
</feature>
<accession>A0A383V912</accession>
<dbReference type="InterPro" id="IPR023214">
    <property type="entry name" value="HAD_sf"/>
</dbReference>
<dbReference type="GO" id="GO:0016791">
    <property type="term" value="F:phosphatase activity"/>
    <property type="evidence" value="ECO:0007669"/>
    <property type="project" value="InterPro"/>
</dbReference>
<evidence type="ECO:0000313" key="3">
    <source>
        <dbReference type="Proteomes" id="UP000256970"/>
    </source>
</evidence>
<dbReference type="AlphaFoldDB" id="A0A383V912"/>
<sequence length="337" mass="37772">MLTAMLALDSTIASDNDCGSGVQQRKAELVKAEQACDGLQRDADAAIDVSSVITQVSTVPAVPQAKWLPQQEQEGEQQNGKGWRHRMRNLLCCLSPPTSGLYAKQDVQILSTIYQLPPQPPRVYREAVIGTKKPEDMHKKTLVLDLDETLVHSSFKPIPNPDYIIPVEIDGRLVDVYVLKRPWLDHFMATVGPRFEVVVFTASLAKYADPLLDLMDPSGLVRWRLFRESCCPYEGNYVKDLNCLGRELASTIIVDNSPHSYIFQPANAVPIGTFIDDMDDQELLELLPHLLQLETADDVRRYLGPNMMLLQQQQEEGQQQQQGPAVAAVQQQQVLVR</sequence>
<dbReference type="SMART" id="SM00577">
    <property type="entry name" value="CPDc"/>
    <property type="match status" value="1"/>
</dbReference>
<gene>
    <name evidence="2" type="ORF">BQ4739_LOCUS2617</name>
</gene>
<dbReference type="CDD" id="cd07521">
    <property type="entry name" value="HAD_FCP1-like"/>
    <property type="match status" value="1"/>
</dbReference>
<dbReference type="NCBIfam" id="TIGR02251">
    <property type="entry name" value="HIF-SF_euk"/>
    <property type="match status" value="1"/>
</dbReference>
<protein>
    <recommendedName>
        <fullName evidence="1">FCP1 homology domain-containing protein</fullName>
    </recommendedName>
</protein>
<dbReference type="InterPro" id="IPR036412">
    <property type="entry name" value="HAD-like_sf"/>
</dbReference>
<dbReference type="EMBL" id="FNXT01000198">
    <property type="protein sequence ID" value="SZX62075.1"/>
    <property type="molecule type" value="Genomic_DNA"/>
</dbReference>
<dbReference type="InterPro" id="IPR011948">
    <property type="entry name" value="Dullard_phosphatase"/>
</dbReference>
<dbReference type="Proteomes" id="UP000256970">
    <property type="component" value="Unassembled WGS sequence"/>
</dbReference>
<organism evidence="2 3">
    <name type="scientific">Tetradesmus obliquus</name>
    <name type="common">Green alga</name>
    <name type="synonym">Acutodesmus obliquus</name>
    <dbReference type="NCBI Taxonomy" id="3088"/>
    <lineage>
        <taxon>Eukaryota</taxon>
        <taxon>Viridiplantae</taxon>
        <taxon>Chlorophyta</taxon>
        <taxon>core chlorophytes</taxon>
        <taxon>Chlorophyceae</taxon>
        <taxon>CS clade</taxon>
        <taxon>Sphaeropleales</taxon>
        <taxon>Scenedesmaceae</taxon>
        <taxon>Tetradesmus</taxon>
    </lineage>
</organism>
<dbReference type="PANTHER" id="PTHR12210">
    <property type="entry name" value="DULLARD PROTEIN PHOSPHATASE"/>
    <property type="match status" value="1"/>
</dbReference>
<proteinExistence type="predicted"/>
<dbReference type="FunFam" id="3.40.50.1000:FF:000093">
    <property type="entry name" value="NLI interacting factor-like phosphatase family protein"/>
    <property type="match status" value="1"/>
</dbReference>
<dbReference type="PROSITE" id="PS50969">
    <property type="entry name" value="FCP1"/>
    <property type="match status" value="1"/>
</dbReference>
<dbReference type="Gene3D" id="3.40.50.1000">
    <property type="entry name" value="HAD superfamily/HAD-like"/>
    <property type="match status" value="1"/>
</dbReference>
<dbReference type="STRING" id="3088.A0A383V912"/>
<dbReference type="SUPFAM" id="SSF56784">
    <property type="entry name" value="HAD-like"/>
    <property type="match status" value="1"/>
</dbReference>
<name>A0A383V912_TETOB</name>